<dbReference type="InterPro" id="IPR004499">
    <property type="entry name" value="Pro-tRNA-ligase_IIa_arc-type"/>
</dbReference>
<gene>
    <name evidence="1" type="ORF">POM88_003875</name>
</gene>
<reference evidence="1" key="2">
    <citation type="submission" date="2023-05" db="EMBL/GenBank/DDBJ databases">
        <authorList>
            <person name="Schelkunov M.I."/>
        </authorList>
    </citation>
    <scope>NUCLEOTIDE SEQUENCE</scope>
    <source>
        <strain evidence="1">Hsosn_3</strain>
        <tissue evidence="1">Leaf</tissue>
    </source>
</reference>
<dbReference type="Proteomes" id="UP001237642">
    <property type="component" value="Unassembled WGS sequence"/>
</dbReference>
<sequence length="100" mass="11116">MGQVVSMLESEEYLGPQEALQMIYIYTEFAYEQAAIPVIAGQKSKVEIFAGGAKTYTIEAMMGDRKALQARTIQAAITLARTSLVLLEHMQVTYYFIAEA</sequence>
<dbReference type="Gene3D" id="3.30.930.10">
    <property type="entry name" value="Bira Bifunctional Protein, Domain 2"/>
    <property type="match status" value="1"/>
</dbReference>
<dbReference type="GO" id="GO:0009570">
    <property type="term" value="C:chloroplast stroma"/>
    <property type="evidence" value="ECO:0007669"/>
    <property type="project" value="TreeGrafter"/>
</dbReference>
<dbReference type="SUPFAM" id="SSF55681">
    <property type="entry name" value="Class II aaRS and biotin synthetases"/>
    <property type="match status" value="1"/>
</dbReference>
<accession>A0AAD8JGT4</accession>
<organism evidence="1 2">
    <name type="scientific">Heracleum sosnowskyi</name>
    <dbReference type="NCBI Taxonomy" id="360622"/>
    <lineage>
        <taxon>Eukaryota</taxon>
        <taxon>Viridiplantae</taxon>
        <taxon>Streptophyta</taxon>
        <taxon>Embryophyta</taxon>
        <taxon>Tracheophyta</taxon>
        <taxon>Spermatophyta</taxon>
        <taxon>Magnoliopsida</taxon>
        <taxon>eudicotyledons</taxon>
        <taxon>Gunneridae</taxon>
        <taxon>Pentapetalae</taxon>
        <taxon>asterids</taxon>
        <taxon>campanulids</taxon>
        <taxon>Apiales</taxon>
        <taxon>Apiaceae</taxon>
        <taxon>Apioideae</taxon>
        <taxon>apioid superclade</taxon>
        <taxon>Tordylieae</taxon>
        <taxon>Tordyliinae</taxon>
        <taxon>Heracleum</taxon>
    </lineage>
</organism>
<evidence type="ECO:0000313" key="2">
    <source>
        <dbReference type="Proteomes" id="UP001237642"/>
    </source>
</evidence>
<comment type="caution">
    <text evidence="1">The sequence shown here is derived from an EMBL/GenBank/DDBJ whole genome shotgun (WGS) entry which is preliminary data.</text>
</comment>
<dbReference type="EMBL" id="JAUIZM010000001">
    <property type="protein sequence ID" value="KAK1404270.1"/>
    <property type="molecule type" value="Genomic_DNA"/>
</dbReference>
<dbReference type="GO" id="GO:0017101">
    <property type="term" value="C:aminoacyl-tRNA synthetase multienzyme complex"/>
    <property type="evidence" value="ECO:0007669"/>
    <property type="project" value="TreeGrafter"/>
</dbReference>
<dbReference type="GO" id="GO:0006433">
    <property type="term" value="P:prolyl-tRNA aminoacylation"/>
    <property type="evidence" value="ECO:0007669"/>
    <property type="project" value="InterPro"/>
</dbReference>
<proteinExistence type="predicted"/>
<name>A0AAD8JGT4_9APIA</name>
<evidence type="ECO:0000313" key="1">
    <source>
        <dbReference type="EMBL" id="KAK1404270.1"/>
    </source>
</evidence>
<dbReference type="InterPro" id="IPR045864">
    <property type="entry name" value="aa-tRNA-synth_II/BPL/LPL"/>
</dbReference>
<reference evidence="1" key="1">
    <citation type="submission" date="2023-02" db="EMBL/GenBank/DDBJ databases">
        <title>Genome of toxic invasive species Heracleum sosnowskyi carries increased number of genes despite the absence of recent whole-genome duplications.</title>
        <authorList>
            <person name="Schelkunov M."/>
            <person name="Shtratnikova V."/>
            <person name="Makarenko M."/>
            <person name="Klepikova A."/>
            <person name="Omelchenko D."/>
            <person name="Novikova G."/>
            <person name="Obukhova E."/>
            <person name="Bogdanov V."/>
            <person name="Penin A."/>
            <person name="Logacheva M."/>
        </authorList>
    </citation>
    <scope>NUCLEOTIDE SEQUENCE</scope>
    <source>
        <strain evidence="1">Hsosn_3</strain>
        <tissue evidence="1">Leaf</tissue>
    </source>
</reference>
<dbReference type="GO" id="GO:0005739">
    <property type="term" value="C:mitochondrion"/>
    <property type="evidence" value="ECO:0007669"/>
    <property type="project" value="TreeGrafter"/>
</dbReference>
<dbReference type="GO" id="GO:0004827">
    <property type="term" value="F:proline-tRNA ligase activity"/>
    <property type="evidence" value="ECO:0007669"/>
    <property type="project" value="InterPro"/>
</dbReference>
<dbReference type="AlphaFoldDB" id="A0AAD8JGT4"/>
<dbReference type="PANTHER" id="PTHR43382">
    <property type="entry name" value="PROLYL-TRNA SYNTHETASE"/>
    <property type="match status" value="1"/>
</dbReference>
<protein>
    <submittedName>
        <fullName evidence="1">Uncharacterized protein</fullName>
    </submittedName>
</protein>
<dbReference type="GO" id="GO:0005524">
    <property type="term" value="F:ATP binding"/>
    <property type="evidence" value="ECO:0007669"/>
    <property type="project" value="InterPro"/>
</dbReference>
<dbReference type="PANTHER" id="PTHR43382:SF3">
    <property type="entry name" value="PROLINE--TRNA LIGASE, CHLOROPLASTIC_MITOCHONDRIAL"/>
    <property type="match status" value="1"/>
</dbReference>
<keyword evidence="2" id="KW-1185">Reference proteome</keyword>